<dbReference type="Pfam" id="PF14383">
    <property type="entry name" value="VARLMGL"/>
    <property type="match status" value="1"/>
</dbReference>
<accession>A0A7J7CP91</accession>
<dbReference type="Pfam" id="PF14309">
    <property type="entry name" value="DUF4378"/>
    <property type="match status" value="1"/>
</dbReference>
<evidence type="ECO:0000256" key="2">
    <source>
        <dbReference type="SAM" id="MobiDB-lite"/>
    </source>
</evidence>
<keyword evidence="6" id="KW-1185">Reference proteome</keyword>
<sequence length="896" mass="102719">MGSLSDFNQGNMARKILTLNSIVDGLEAPRNSLELQVENSQSCYTGADSLCCYQIEDDWSENNHYQVEASMKKLINEEISRQPYSRKSAPNIVARLMGMDMLPLDTKSVVQPNHRKNENGVKFSKKERNVRASATHFSYNSNSSRQHLDLVDHYSERESDGWDNGQKSGKLRPREHPQEEELQKFKKEFEALQAARFRMCSRPLELGILGDVNRHPVSQDNMSGGKMESYTNKPSDHKGIKLKAKLHERDGLRHHKHKSELYPSEQNEYFSLESRNMSGDFEPSSRKTYDQKPDKYYAPTKIVILKPGPDRICDPAESRTSSSGTVEERGSIEDFLEEVKERLKCEYQGKVLKKSHVVRGSGIETPFSEKSPDPKKIARHIARQVRANVTRDGGVNLLRSESTRSYKSEVQFNGPGSPEFISRDTRTFLSERLRNVLKREIHLDVPEAFSGSTRSSALGNEKVGLKSKSTARNELRYWEIVNDEQEMQTRSFRHEDDDGALPRELSPRNLIRSLSAPVSGTSFGKLLLEDRHILTGSHIRRKHEVVENVSLDMRKRKKDRFNFKEKVSHFKYSFTLRGRLFGRKMHSVAESHRNGRNMQSMAESHRNEHDFAKDLSSGPTVVMNFRERHENPTEVPPSPASVCSSAQEELWRPIDYLSPISTPDMMGEDFAMPEVFKEISSNLNELRRQLKELGYDAHENPDHTTKEHIESEMVDLEDQAESYIRDLLVASGFYDGSYDKSLWRWNPLAGLINTSVFEKVEESYRKSVKGDDSTITDQNVKKFDHKLLLDLLNEALSIVLGPPVAISRFRRKINDFSRLTAPRGRKLLDSVWEMIQEYLYPPTEKSYYSLDDMVARDLGSAPWTGLMDDEVTSLGKELECLVLADLIEETVKDFHL</sequence>
<gene>
    <name evidence="5" type="ORF">HS088_TW14G00013</name>
</gene>
<dbReference type="OrthoDB" id="446244at2759"/>
<evidence type="ECO:0000259" key="3">
    <source>
        <dbReference type="Pfam" id="PF14309"/>
    </source>
</evidence>
<dbReference type="FunCoup" id="A0A7J7CP91">
    <property type="interactions" value="1359"/>
</dbReference>
<feature type="region of interest" description="Disordered" evidence="2">
    <location>
        <begin position="308"/>
        <end position="329"/>
    </location>
</feature>
<feature type="compositionally biased region" description="Basic and acidic residues" evidence="2">
    <location>
        <begin position="172"/>
        <end position="181"/>
    </location>
</feature>
<name>A0A7J7CP91_TRIWF</name>
<reference evidence="5 6" key="1">
    <citation type="journal article" date="2020" name="Nat. Commun.">
        <title>Genome of Tripterygium wilfordii and identification of cytochrome P450 involved in triptolide biosynthesis.</title>
        <authorList>
            <person name="Tu L."/>
            <person name="Su P."/>
            <person name="Zhang Z."/>
            <person name="Gao L."/>
            <person name="Wang J."/>
            <person name="Hu T."/>
            <person name="Zhou J."/>
            <person name="Zhang Y."/>
            <person name="Zhao Y."/>
            <person name="Liu Y."/>
            <person name="Song Y."/>
            <person name="Tong Y."/>
            <person name="Lu Y."/>
            <person name="Yang J."/>
            <person name="Xu C."/>
            <person name="Jia M."/>
            <person name="Peters R.J."/>
            <person name="Huang L."/>
            <person name="Gao W."/>
        </authorList>
    </citation>
    <scope>NUCLEOTIDE SEQUENCE [LARGE SCALE GENOMIC DNA]</scope>
    <source>
        <strain evidence="6">cv. XIE 37</strain>
        <tissue evidence="5">Leaf</tissue>
    </source>
</reference>
<evidence type="ECO:0008006" key="7">
    <source>
        <dbReference type="Google" id="ProtNLM"/>
    </source>
</evidence>
<evidence type="ECO:0000259" key="4">
    <source>
        <dbReference type="Pfam" id="PF14383"/>
    </source>
</evidence>
<feature type="compositionally biased region" description="Basic and acidic residues" evidence="2">
    <location>
        <begin position="308"/>
        <end position="317"/>
    </location>
</feature>
<dbReference type="InterPro" id="IPR025486">
    <property type="entry name" value="DUF4378"/>
</dbReference>
<dbReference type="InterPro" id="IPR032795">
    <property type="entry name" value="DUF3741-assoc"/>
</dbReference>
<proteinExistence type="predicted"/>
<protein>
    <recommendedName>
        <fullName evidence="7">DUF4378 domain-containing protein</fullName>
    </recommendedName>
</protein>
<organism evidence="5 6">
    <name type="scientific">Tripterygium wilfordii</name>
    <name type="common">Thunder God vine</name>
    <dbReference type="NCBI Taxonomy" id="458696"/>
    <lineage>
        <taxon>Eukaryota</taxon>
        <taxon>Viridiplantae</taxon>
        <taxon>Streptophyta</taxon>
        <taxon>Embryophyta</taxon>
        <taxon>Tracheophyta</taxon>
        <taxon>Spermatophyta</taxon>
        <taxon>Magnoliopsida</taxon>
        <taxon>eudicotyledons</taxon>
        <taxon>Gunneridae</taxon>
        <taxon>Pentapetalae</taxon>
        <taxon>rosids</taxon>
        <taxon>fabids</taxon>
        <taxon>Celastrales</taxon>
        <taxon>Celastraceae</taxon>
        <taxon>Tripterygium</taxon>
    </lineage>
</organism>
<dbReference type="InParanoid" id="A0A7J7CP91"/>
<feature type="coiled-coil region" evidence="1">
    <location>
        <begin position="676"/>
        <end position="726"/>
    </location>
</feature>
<dbReference type="EMBL" id="JAAARO010000014">
    <property type="protein sequence ID" value="KAF5735884.1"/>
    <property type="molecule type" value="Genomic_DNA"/>
</dbReference>
<keyword evidence="1" id="KW-0175">Coiled coil</keyword>
<dbReference type="PANTHER" id="PTHR40836:SF4">
    <property type="entry name" value="RB1-INDUCIBLE COILED-COIL PROTEIN"/>
    <property type="match status" value="1"/>
</dbReference>
<dbReference type="PANTHER" id="PTHR40836">
    <property type="entry name" value="RB1-INDUCIBLE COILED-COIL PROTEIN"/>
    <property type="match status" value="1"/>
</dbReference>
<evidence type="ECO:0000313" key="5">
    <source>
        <dbReference type="EMBL" id="KAF5735884.1"/>
    </source>
</evidence>
<feature type="region of interest" description="Disordered" evidence="2">
    <location>
        <begin position="157"/>
        <end position="181"/>
    </location>
</feature>
<feature type="domain" description="DUF3741" evidence="4">
    <location>
        <begin position="89"/>
        <end position="103"/>
    </location>
</feature>
<comment type="caution">
    <text evidence="5">The sequence shown here is derived from an EMBL/GenBank/DDBJ whole genome shotgun (WGS) entry which is preliminary data.</text>
</comment>
<dbReference type="Proteomes" id="UP000593562">
    <property type="component" value="Unassembled WGS sequence"/>
</dbReference>
<evidence type="ECO:0000313" key="6">
    <source>
        <dbReference type="Proteomes" id="UP000593562"/>
    </source>
</evidence>
<dbReference type="AlphaFoldDB" id="A0A7J7CP91"/>
<evidence type="ECO:0000256" key="1">
    <source>
        <dbReference type="SAM" id="Coils"/>
    </source>
</evidence>
<feature type="domain" description="DUF4378" evidence="3">
    <location>
        <begin position="722"/>
        <end position="889"/>
    </location>
</feature>